<accession>A0A318MZY1</accession>
<dbReference type="InterPro" id="IPR037157">
    <property type="entry name" value="Acetyltransf_C_sf"/>
</dbReference>
<evidence type="ECO:0000256" key="2">
    <source>
        <dbReference type="ARBA" id="ARBA00022556"/>
    </source>
</evidence>
<protein>
    <submittedName>
        <fullName evidence="7">Acyl-[acyl-carrier-protein]--UDP-N-acetylglucosamine O-acyltransferase</fullName>
    </submittedName>
</protein>
<dbReference type="Pfam" id="PF00132">
    <property type="entry name" value="Hexapep"/>
    <property type="match status" value="1"/>
</dbReference>
<dbReference type="InterPro" id="IPR011004">
    <property type="entry name" value="Trimer_LpxA-like_sf"/>
</dbReference>
<dbReference type="NCBIfam" id="NF003657">
    <property type="entry name" value="PRK05289.1"/>
    <property type="match status" value="1"/>
</dbReference>
<proteinExistence type="predicted"/>
<organism evidence="7 8">
    <name type="scientific">Commensalibacter melissae</name>
    <dbReference type="NCBI Taxonomy" id="2070537"/>
    <lineage>
        <taxon>Bacteria</taxon>
        <taxon>Pseudomonadati</taxon>
        <taxon>Pseudomonadota</taxon>
        <taxon>Alphaproteobacteria</taxon>
        <taxon>Acetobacterales</taxon>
        <taxon>Acetobacteraceae</taxon>
    </lineage>
</organism>
<evidence type="ECO:0000256" key="3">
    <source>
        <dbReference type="ARBA" id="ARBA00022679"/>
    </source>
</evidence>
<dbReference type="PANTHER" id="PTHR43480:SF1">
    <property type="entry name" value="ACYL-[ACYL-CARRIER-PROTEIN]--UDP-N-ACETYLGLUCOSAMINE O-ACYLTRANSFERASE, MITOCHONDRIAL-RELATED"/>
    <property type="match status" value="1"/>
</dbReference>
<evidence type="ECO:0000313" key="7">
    <source>
        <dbReference type="EMBL" id="PXZ01629.1"/>
    </source>
</evidence>
<dbReference type="EMBL" id="QGLT01000001">
    <property type="protein sequence ID" value="PXZ01629.1"/>
    <property type="molecule type" value="Genomic_DNA"/>
</dbReference>
<reference evidence="7 8" key="1">
    <citation type="submission" date="2018-05" db="EMBL/GenBank/DDBJ databases">
        <title>Reference genomes for bee gut microbiota database.</title>
        <authorList>
            <person name="Ellegaard K.M."/>
        </authorList>
    </citation>
    <scope>NUCLEOTIDE SEQUENCE [LARGE SCALE GENOMIC DNA]</scope>
    <source>
        <strain evidence="7 8">ESL0284</strain>
    </source>
</reference>
<dbReference type="PIRSF" id="PIRSF000456">
    <property type="entry name" value="UDP-GlcNAc_acltr"/>
    <property type="match status" value="1"/>
</dbReference>
<evidence type="ECO:0000259" key="6">
    <source>
        <dbReference type="Pfam" id="PF13720"/>
    </source>
</evidence>
<evidence type="ECO:0000313" key="8">
    <source>
        <dbReference type="Proteomes" id="UP000247565"/>
    </source>
</evidence>
<dbReference type="SUPFAM" id="SSF51161">
    <property type="entry name" value="Trimeric LpxA-like enzymes"/>
    <property type="match status" value="1"/>
</dbReference>
<dbReference type="Gene3D" id="2.160.10.10">
    <property type="entry name" value="Hexapeptide repeat proteins"/>
    <property type="match status" value="1"/>
</dbReference>
<feature type="domain" description="UDP N-acetylglucosamine O-acyltransferase C-terminal" evidence="6">
    <location>
        <begin position="192"/>
        <end position="277"/>
    </location>
</feature>
<keyword evidence="2" id="KW-0441">Lipid A biosynthesis</keyword>
<dbReference type="GO" id="GO:0008780">
    <property type="term" value="F:acyl-[acyl-carrier-protein]-UDP-N-acetylglucosamine O-acyltransferase activity"/>
    <property type="evidence" value="ECO:0007669"/>
    <property type="project" value="InterPro"/>
</dbReference>
<dbReference type="NCBIfam" id="TIGR01852">
    <property type="entry name" value="lipid_A_lpxA"/>
    <property type="match status" value="1"/>
</dbReference>
<dbReference type="GO" id="GO:0009245">
    <property type="term" value="P:lipid A biosynthetic process"/>
    <property type="evidence" value="ECO:0007669"/>
    <property type="project" value="UniProtKB-KW"/>
</dbReference>
<dbReference type="PANTHER" id="PTHR43480">
    <property type="entry name" value="ACYL-[ACYL-CARRIER-PROTEIN]--UDP-N-ACETYLGLUCOSAMINE O-ACYLTRANSFERASE"/>
    <property type="match status" value="1"/>
</dbReference>
<dbReference type="InterPro" id="IPR010137">
    <property type="entry name" value="Lipid_A_LpxA"/>
</dbReference>
<keyword evidence="8" id="KW-1185">Reference proteome</keyword>
<evidence type="ECO:0000256" key="4">
    <source>
        <dbReference type="ARBA" id="ARBA00023098"/>
    </source>
</evidence>
<evidence type="ECO:0000256" key="5">
    <source>
        <dbReference type="ARBA" id="ARBA00023315"/>
    </source>
</evidence>
<dbReference type="InterPro" id="IPR029098">
    <property type="entry name" value="Acetyltransf_C"/>
</dbReference>
<name>A0A318MZY1_9PROT</name>
<dbReference type="OrthoDB" id="9807278at2"/>
<keyword evidence="5 7" id="KW-0012">Acyltransferase</keyword>
<dbReference type="RefSeq" id="WP_110438148.1">
    <property type="nucleotide sequence ID" value="NZ_CP046393.1"/>
</dbReference>
<dbReference type="GO" id="GO:0016020">
    <property type="term" value="C:membrane"/>
    <property type="evidence" value="ECO:0007669"/>
    <property type="project" value="GOC"/>
</dbReference>
<dbReference type="AlphaFoldDB" id="A0A318MZY1"/>
<dbReference type="Pfam" id="PF13720">
    <property type="entry name" value="Acetyltransf_11"/>
    <property type="match status" value="1"/>
</dbReference>
<dbReference type="InterPro" id="IPR001451">
    <property type="entry name" value="Hexapep"/>
</dbReference>
<dbReference type="Gene3D" id="1.20.1180.10">
    <property type="entry name" value="Udp N-acetylglucosamine O-acyltransferase, C-terminal domain"/>
    <property type="match status" value="1"/>
</dbReference>
<dbReference type="Proteomes" id="UP000247565">
    <property type="component" value="Unassembled WGS sequence"/>
</dbReference>
<evidence type="ECO:0000256" key="1">
    <source>
        <dbReference type="ARBA" id="ARBA00022516"/>
    </source>
</evidence>
<keyword evidence="3 7" id="KW-0808">Transferase</keyword>
<gene>
    <name evidence="7" type="ORF">DK869_01050</name>
</gene>
<keyword evidence="4" id="KW-0443">Lipid metabolism</keyword>
<keyword evidence="1" id="KW-0444">Lipid biosynthesis</keyword>
<dbReference type="CDD" id="cd03351">
    <property type="entry name" value="LbH_UDP-GlcNAc_AT"/>
    <property type="match status" value="1"/>
</dbReference>
<comment type="caution">
    <text evidence="7">The sequence shown here is derived from an EMBL/GenBank/DDBJ whole genome shotgun (WGS) entry which is preliminary data.</text>
</comment>
<sequence length="291" mass="32225">MEETLTKNIQINRSSRDCYIHPSAIVSEKAKLGQGIHIGPWCIIGDDVVVEDGAKLIANVIVEGKTVLGKDSVYYPFSTIGLAPQDLKYKGELTSCIIGARTIVREQVTIHRGTAIGNGMTRVGSDCLIMVNSHIAHDCYLGDRVIIVNNVVLGGHVHIDDDARIMGCAAIHQFVRIGRGALVGGVTGVESDVIPYGSVIGNRARLVGMHWIWLKRNGVKNQELHALRGVYRILFPKENEQEMVFDERLKLVHEKYGHIERVKEILDFIQNPSRRGLVKVGRMISSSENDD</sequence>